<dbReference type="InParanoid" id="A0A1V9X0Z4"/>
<dbReference type="InterPro" id="IPR035441">
    <property type="entry name" value="TFIIS/LEDGF_dom_sf"/>
</dbReference>
<evidence type="ECO:0000313" key="3">
    <source>
        <dbReference type="EMBL" id="OQR67147.1"/>
    </source>
</evidence>
<dbReference type="CDD" id="cd05834">
    <property type="entry name" value="PWWP_HRP"/>
    <property type="match status" value="1"/>
</dbReference>
<dbReference type="SUPFAM" id="SSF140576">
    <property type="entry name" value="HIV integrase-binding domain"/>
    <property type="match status" value="1"/>
</dbReference>
<feature type="compositionally biased region" description="Basic and acidic residues" evidence="1">
    <location>
        <begin position="143"/>
        <end position="156"/>
    </location>
</feature>
<keyword evidence="4" id="KW-1185">Reference proteome</keyword>
<evidence type="ECO:0000313" key="4">
    <source>
        <dbReference type="Proteomes" id="UP000192247"/>
    </source>
</evidence>
<feature type="compositionally biased region" description="Low complexity" evidence="1">
    <location>
        <begin position="415"/>
        <end position="426"/>
    </location>
</feature>
<feature type="compositionally biased region" description="Low complexity" evidence="1">
    <location>
        <begin position="172"/>
        <end position="190"/>
    </location>
</feature>
<feature type="region of interest" description="Disordered" evidence="1">
    <location>
        <begin position="87"/>
        <end position="524"/>
    </location>
</feature>
<dbReference type="SMART" id="SM00293">
    <property type="entry name" value="PWWP"/>
    <property type="match status" value="1"/>
</dbReference>
<dbReference type="PANTHER" id="PTHR12550:SF70">
    <property type="entry name" value="JIL-1 ANCHORING AND STABILIZING PROTEIN, ISOFORM A"/>
    <property type="match status" value="1"/>
</dbReference>
<dbReference type="STRING" id="418985.A0A1V9X0Z4"/>
<protein>
    <recommendedName>
        <fullName evidence="2">PWWP domain-containing protein</fullName>
    </recommendedName>
</protein>
<dbReference type="Proteomes" id="UP000192247">
    <property type="component" value="Unassembled WGS sequence"/>
</dbReference>
<dbReference type="OrthoDB" id="62853at2759"/>
<reference evidence="3 4" key="1">
    <citation type="journal article" date="2017" name="Gigascience">
        <title>Draft genome of the honey bee ectoparasitic mite, Tropilaelaps mercedesae, is shaped by the parasitic life history.</title>
        <authorList>
            <person name="Dong X."/>
            <person name="Armstrong S.D."/>
            <person name="Xia D."/>
            <person name="Makepeace B.L."/>
            <person name="Darby A.C."/>
            <person name="Kadowaki T."/>
        </authorList>
    </citation>
    <scope>NUCLEOTIDE SEQUENCE [LARGE SCALE GENOMIC DNA]</scope>
    <source>
        <strain evidence="3">Wuxi-XJTLU</strain>
    </source>
</reference>
<feature type="compositionally biased region" description="Basic and acidic residues" evidence="1">
    <location>
        <begin position="191"/>
        <end position="216"/>
    </location>
</feature>
<dbReference type="AlphaFoldDB" id="A0A1V9X0Z4"/>
<dbReference type="PANTHER" id="PTHR12550">
    <property type="entry name" value="HEPATOMA-DERIVED GROWTH FACTOR-RELATED"/>
    <property type="match status" value="1"/>
</dbReference>
<dbReference type="InterPro" id="IPR000313">
    <property type="entry name" value="PWWP_dom"/>
</dbReference>
<dbReference type="Gene3D" id="2.30.30.140">
    <property type="match status" value="1"/>
</dbReference>
<organism evidence="3 4">
    <name type="scientific">Tropilaelaps mercedesae</name>
    <dbReference type="NCBI Taxonomy" id="418985"/>
    <lineage>
        <taxon>Eukaryota</taxon>
        <taxon>Metazoa</taxon>
        <taxon>Ecdysozoa</taxon>
        <taxon>Arthropoda</taxon>
        <taxon>Chelicerata</taxon>
        <taxon>Arachnida</taxon>
        <taxon>Acari</taxon>
        <taxon>Parasitiformes</taxon>
        <taxon>Mesostigmata</taxon>
        <taxon>Gamasina</taxon>
        <taxon>Dermanyssoidea</taxon>
        <taxon>Laelapidae</taxon>
        <taxon>Tropilaelaps</taxon>
    </lineage>
</organism>
<proteinExistence type="predicted"/>
<dbReference type="PROSITE" id="PS50812">
    <property type="entry name" value="PWWP"/>
    <property type="match status" value="1"/>
</dbReference>
<accession>A0A1V9X0Z4</accession>
<dbReference type="Pfam" id="PF00855">
    <property type="entry name" value="PWWP"/>
    <property type="match status" value="1"/>
</dbReference>
<dbReference type="EMBL" id="MNPL01029820">
    <property type="protein sequence ID" value="OQR67147.1"/>
    <property type="molecule type" value="Genomic_DNA"/>
</dbReference>
<gene>
    <name evidence="3" type="ORF">BIW11_13694</name>
</gene>
<sequence length="719" mass="77887">MSSTVKRTLSPGALVFAKVKGYPHWPARVEEVRPGDKYRVLFFGTYEVGIIDIKCLFDYEENKARFARPNKKRFFMEALEEIEKRPNMKPPMTHIMGRVGGEKKSKEAPSPTQPPASGGKTAKDHATAGTTARDARSAQTPAKETKVVHGSTKEAKATPTITKEAKSKDARTAAAASTTPGTPTGPTSTKDTTKRGGGAEKKRTTNESLERRKSEHPSGAVSVEKKSDKAKKVSPTRPPAHEASSQVTPKRKRPEESADKSDAPVTSSPEEKPLQHSRAGRAIKPKRLDGEVVEIETRSPRKSLTPSPDAKKEKRQGHALSGATARQTDSEKGPLFAATDQQEKAAPKGRRKTTPSTDAERADSPTTKRARSTNIGGADERKCGSPMQSPKAVATGSGGKKALGNAKPANREAKTAAAAAAATEASTADDDDGEVCSECHRRSPRKHDHHSQDEDEGGLGSPVAPAEAPLNSPANSKAATGSPGNQAKSAKQEARSKGPTVESPETARALREEARSKGAPSADELQRQVAFLELTDKKIRANMGGERMDPDSALDAIVVLEGSFITATALMNCPKILNTLRHVRRYPTNERLARKADFMYNKIKNYMMTVFISEDEKERPGPWGRHACRAPTNSLRSYLKQAPQVRPGRLNGATVKNERMSEVLSKQNANVPCVQRLNKYIETRCAQRSRPLYVLGSEQEYVGESWRGGVLARRGPGLQ</sequence>
<feature type="domain" description="PWWP" evidence="2">
    <location>
        <begin position="11"/>
        <end position="62"/>
    </location>
</feature>
<name>A0A1V9X0Z4_9ACAR</name>
<evidence type="ECO:0000256" key="1">
    <source>
        <dbReference type="SAM" id="MobiDB-lite"/>
    </source>
</evidence>
<dbReference type="SUPFAM" id="SSF63748">
    <property type="entry name" value="Tudor/PWWP/MBT"/>
    <property type="match status" value="1"/>
</dbReference>
<dbReference type="Gene3D" id="1.20.930.10">
    <property type="entry name" value="Conserved domain common to transcription factors TFIIS, elongin A, CRSP70"/>
    <property type="match status" value="1"/>
</dbReference>
<evidence type="ECO:0000259" key="2">
    <source>
        <dbReference type="PROSITE" id="PS50812"/>
    </source>
</evidence>
<feature type="compositionally biased region" description="Basic and acidic residues" evidence="1">
    <location>
        <begin position="286"/>
        <end position="299"/>
    </location>
</feature>
<comment type="caution">
    <text evidence="3">The sequence shown here is derived from an EMBL/GenBank/DDBJ whole genome shotgun (WGS) entry which is preliminary data.</text>
</comment>
<feature type="compositionally biased region" description="Polar residues" evidence="1">
    <location>
        <begin position="472"/>
        <end position="489"/>
    </location>
</feature>
<dbReference type="InterPro" id="IPR036218">
    <property type="entry name" value="HIVI-bd_sf"/>
</dbReference>
<feature type="compositionally biased region" description="Polar residues" evidence="1">
    <location>
        <begin position="364"/>
        <end position="375"/>
    </location>
</feature>
<feature type="compositionally biased region" description="Basic and acidic residues" evidence="1">
    <location>
        <begin position="253"/>
        <end position="262"/>
    </location>
</feature>